<evidence type="ECO:0000313" key="1">
    <source>
        <dbReference type="EMBL" id="QJA96842.1"/>
    </source>
</evidence>
<organism evidence="1">
    <name type="scientific">viral metagenome</name>
    <dbReference type="NCBI Taxonomy" id="1070528"/>
    <lineage>
        <taxon>unclassified sequences</taxon>
        <taxon>metagenomes</taxon>
        <taxon>organismal metagenomes</taxon>
    </lineage>
</organism>
<gene>
    <name evidence="1" type="ORF">MM415B07224_0001</name>
</gene>
<protein>
    <submittedName>
        <fullName evidence="1">Uncharacterized protein</fullName>
    </submittedName>
</protein>
<accession>A0A6M3LTN3</accession>
<name>A0A6M3LTN3_9ZZZZ</name>
<sequence>MDIMEVVEMNKQFQEVINIYDLGLSAIKLYQTLYEVEPSCKHKIGRDYSRSMIAKFDKIFQCMEDIISDQVILKRQAYDTEARQLIWEQKNRKEIYK</sequence>
<reference evidence="1" key="1">
    <citation type="submission" date="2020-03" db="EMBL/GenBank/DDBJ databases">
        <title>The deep terrestrial virosphere.</title>
        <authorList>
            <person name="Holmfeldt K."/>
            <person name="Nilsson E."/>
            <person name="Simone D."/>
            <person name="Lopez-Fernandez M."/>
            <person name="Wu X."/>
            <person name="de Brujin I."/>
            <person name="Lundin D."/>
            <person name="Andersson A."/>
            <person name="Bertilsson S."/>
            <person name="Dopson M."/>
        </authorList>
    </citation>
    <scope>NUCLEOTIDE SEQUENCE</scope>
    <source>
        <strain evidence="1">MM415B07224</strain>
    </source>
</reference>
<dbReference type="AlphaFoldDB" id="A0A6M3LTN3"/>
<dbReference type="EMBL" id="MT143439">
    <property type="protein sequence ID" value="QJA96842.1"/>
    <property type="molecule type" value="Genomic_DNA"/>
</dbReference>
<proteinExistence type="predicted"/>